<dbReference type="EMBL" id="CYGY02000025">
    <property type="protein sequence ID" value="SIT40797.1"/>
    <property type="molecule type" value="Genomic_DNA"/>
</dbReference>
<protein>
    <submittedName>
        <fullName evidence="2">Uncharacterized protein</fullName>
    </submittedName>
</protein>
<evidence type="ECO:0000313" key="3">
    <source>
        <dbReference type="Proteomes" id="UP000195569"/>
    </source>
</evidence>
<organism evidence="2 3">
    <name type="scientific">Paraburkholderia piptadeniae</name>
    <dbReference type="NCBI Taxonomy" id="1701573"/>
    <lineage>
        <taxon>Bacteria</taxon>
        <taxon>Pseudomonadati</taxon>
        <taxon>Pseudomonadota</taxon>
        <taxon>Betaproteobacteria</taxon>
        <taxon>Burkholderiales</taxon>
        <taxon>Burkholderiaceae</taxon>
        <taxon>Paraburkholderia</taxon>
    </lineage>
</organism>
<feature type="region of interest" description="Disordered" evidence="1">
    <location>
        <begin position="44"/>
        <end position="73"/>
    </location>
</feature>
<dbReference type="Proteomes" id="UP000195569">
    <property type="component" value="Unassembled WGS sequence"/>
</dbReference>
<accession>A0A1N7S1E4</accession>
<dbReference type="AlphaFoldDB" id="A0A1N7S1E4"/>
<gene>
    <name evidence="2" type="ORF">BN2476_250073</name>
</gene>
<feature type="compositionally biased region" description="Basic and acidic residues" evidence="1">
    <location>
        <begin position="47"/>
        <end position="62"/>
    </location>
</feature>
<evidence type="ECO:0000313" key="2">
    <source>
        <dbReference type="EMBL" id="SIT40797.1"/>
    </source>
</evidence>
<reference evidence="2" key="1">
    <citation type="submission" date="2016-12" db="EMBL/GenBank/DDBJ databases">
        <authorList>
            <person name="Moulin L."/>
        </authorList>
    </citation>
    <scope>NUCLEOTIDE SEQUENCE [LARGE SCALE GENOMIC DNA]</scope>
    <source>
        <strain evidence="2">STM 7183</strain>
    </source>
</reference>
<feature type="compositionally biased region" description="Polar residues" evidence="1">
    <location>
        <begin position="63"/>
        <end position="73"/>
    </location>
</feature>
<proteinExistence type="predicted"/>
<sequence length="73" mass="7633">MPRTDHFQGISITKTRLGVALLVTPITATNVIPVTMMTVAAACSSRTGRDGPDAARTQRVDSRSGTPGLSSAY</sequence>
<keyword evidence="3" id="KW-1185">Reference proteome</keyword>
<name>A0A1N7S1E4_9BURK</name>
<comment type="caution">
    <text evidence="2">The sequence shown here is derived from an EMBL/GenBank/DDBJ whole genome shotgun (WGS) entry which is preliminary data.</text>
</comment>
<evidence type="ECO:0000256" key="1">
    <source>
        <dbReference type="SAM" id="MobiDB-lite"/>
    </source>
</evidence>